<feature type="transmembrane region" description="Helical" evidence="1">
    <location>
        <begin position="156"/>
        <end position="177"/>
    </location>
</feature>
<dbReference type="InterPro" id="IPR006976">
    <property type="entry name" value="VanZ-like"/>
</dbReference>
<dbReference type="PANTHER" id="PTHR36834">
    <property type="entry name" value="MEMBRANE PROTEIN-RELATED"/>
    <property type="match status" value="1"/>
</dbReference>
<evidence type="ECO:0000256" key="1">
    <source>
        <dbReference type="SAM" id="Phobius"/>
    </source>
</evidence>
<dbReference type="KEGG" id="pka:PQ456_22735"/>
<sequence length="477" mass="54693">MDIQGILGALLPLLPKVIIIALVLLGVTFFFYVLYRKRGGKRKFSVTQFTAGYLLIMWFGLVMMLTTFSRGENFEGWVNFRLFSGYLSAWNQWSLSELQLIIFNMMMFMPLGFLLPLLSIRTRRFTPVLVISLIVTIGIELTQVLSKRGIFELDDILHNTLGSIAGYLIMQAILNSVNQRKLDFKSTGLALCIPIAFVLLFTGALAVYQAKELGNLSIRPAIKQNMDGVEVNIATKLPEKAEPVSLYVNHRIYNLEYGKHITALIQPSFHLQQKQGKRVDGMNRIWSFTDNNSNSYTFNYNVQDGVWQLYNASGEEVKLTKEELTTQREFYEKWMLDNDMLPADTVFSIQNEDTLRWDIQKSVGAVAKDEKDFADGMIMIIPSADDQQAPRDLFDAMNKNEYVRKVDVISPAQAYAYILQGDFYMYNHLKKGDVLTVEKYELAYNYDSKGYYQPVYRFTGKVNKEQWETLVPAMSIS</sequence>
<feature type="domain" description="VanZ-like" evidence="2">
    <location>
        <begin position="55"/>
        <end position="171"/>
    </location>
</feature>
<dbReference type="Pfam" id="PF04892">
    <property type="entry name" value="VanZ"/>
    <property type="match status" value="1"/>
</dbReference>
<protein>
    <submittedName>
        <fullName evidence="3">VanZ family protein</fullName>
    </submittedName>
</protein>
<reference evidence="3 4" key="1">
    <citation type="submission" date="2023-02" db="EMBL/GenBank/DDBJ databases">
        <title>Genome sequence of Paenibacillus kyungheensis KACC 18744.</title>
        <authorList>
            <person name="Kim S."/>
            <person name="Heo J."/>
            <person name="Kwon S.-W."/>
        </authorList>
    </citation>
    <scope>NUCLEOTIDE SEQUENCE [LARGE SCALE GENOMIC DNA]</scope>
    <source>
        <strain evidence="3 4">KACC 18744</strain>
    </source>
</reference>
<keyword evidence="1" id="KW-1133">Transmembrane helix</keyword>
<name>A0AAX3M248_9BACL</name>
<gene>
    <name evidence="3" type="ORF">PQ456_22735</name>
</gene>
<feature type="transmembrane region" description="Helical" evidence="1">
    <location>
        <begin position="189"/>
        <end position="208"/>
    </location>
</feature>
<evidence type="ECO:0000259" key="2">
    <source>
        <dbReference type="Pfam" id="PF04892"/>
    </source>
</evidence>
<dbReference type="EMBL" id="CP117416">
    <property type="protein sequence ID" value="WCT55927.1"/>
    <property type="molecule type" value="Genomic_DNA"/>
</dbReference>
<dbReference type="AlphaFoldDB" id="A0AAX3M248"/>
<dbReference type="Proteomes" id="UP001220509">
    <property type="component" value="Chromosome"/>
</dbReference>
<organism evidence="3 4">
    <name type="scientific">Paenibacillus kyungheensis</name>
    <dbReference type="NCBI Taxonomy" id="1452732"/>
    <lineage>
        <taxon>Bacteria</taxon>
        <taxon>Bacillati</taxon>
        <taxon>Bacillota</taxon>
        <taxon>Bacilli</taxon>
        <taxon>Bacillales</taxon>
        <taxon>Paenibacillaceae</taxon>
        <taxon>Paenibacillus</taxon>
    </lineage>
</organism>
<feature type="transmembrane region" description="Helical" evidence="1">
    <location>
        <begin position="17"/>
        <end position="35"/>
    </location>
</feature>
<feature type="transmembrane region" description="Helical" evidence="1">
    <location>
        <begin position="125"/>
        <end position="144"/>
    </location>
</feature>
<keyword evidence="4" id="KW-1185">Reference proteome</keyword>
<keyword evidence="1" id="KW-0812">Transmembrane</keyword>
<keyword evidence="1" id="KW-0472">Membrane</keyword>
<feature type="transmembrane region" description="Helical" evidence="1">
    <location>
        <begin position="47"/>
        <end position="68"/>
    </location>
</feature>
<dbReference type="InterPro" id="IPR053150">
    <property type="entry name" value="Teicoplanin_resist-assoc"/>
</dbReference>
<evidence type="ECO:0000313" key="4">
    <source>
        <dbReference type="Proteomes" id="UP001220509"/>
    </source>
</evidence>
<proteinExistence type="predicted"/>
<feature type="transmembrane region" description="Helical" evidence="1">
    <location>
        <begin position="98"/>
        <end position="118"/>
    </location>
</feature>
<dbReference type="PANTHER" id="PTHR36834:SF1">
    <property type="entry name" value="INTEGRAL MEMBRANE PROTEIN"/>
    <property type="match status" value="1"/>
</dbReference>
<evidence type="ECO:0000313" key="3">
    <source>
        <dbReference type="EMBL" id="WCT55927.1"/>
    </source>
</evidence>
<dbReference type="RefSeq" id="WP_273614272.1">
    <property type="nucleotide sequence ID" value="NZ_CP117416.1"/>
</dbReference>
<accession>A0AAX3M248</accession>